<comment type="caution">
    <text evidence="5">The sequence shown here is derived from an EMBL/GenBank/DDBJ whole genome shotgun (WGS) entry which is preliminary data.</text>
</comment>
<dbReference type="Gene3D" id="3.40.50.620">
    <property type="entry name" value="HUPs"/>
    <property type="match status" value="1"/>
</dbReference>
<dbReference type="SMART" id="SM00764">
    <property type="entry name" value="Citrate_ly_lig"/>
    <property type="match status" value="1"/>
</dbReference>
<protein>
    <recommendedName>
        <fullName evidence="3">[Citrate [pro-3S]-lyase] ligase</fullName>
        <ecNumber evidence="3">6.2.1.22</ecNumber>
    </recommendedName>
</protein>
<dbReference type="EMBL" id="JAQLOI010000003">
    <property type="protein sequence ID" value="MDB1124963.1"/>
    <property type="molecule type" value="Genomic_DNA"/>
</dbReference>
<keyword evidence="6" id="KW-1185">Reference proteome</keyword>
<dbReference type="RefSeq" id="WP_272138234.1">
    <property type="nucleotide sequence ID" value="NZ_JAQLOI010000003.1"/>
</dbReference>
<dbReference type="PANTHER" id="PTHR40599:SF1">
    <property type="entry name" value="[CITRATE [PRO-3S]-LYASE] LIGASE"/>
    <property type="match status" value="1"/>
</dbReference>
<dbReference type="InterPro" id="IPR005216">
    <property type="entry name" value="Citrate_lyase_ligase"/>
</dbReference>
<organism evidence="5 6">
    <name type="scientific">Vibrio algarum</name>
    <dbReference type="NCBI Taxonomy" id="3020714"/>
    <lineage>
        <taxon>Bacteria</taxon>
        <taxon>Pseudomonadati</taxon>
        <taxon>Pseudomonadota</taxon>
        <taxon>Gammaproteobacteria</taxon>
        <taxon>Vibrionales</taxon>
        <taxon>Vibrionaceae</taxon>
        <taxon>Vibrio</taxon>
    </lineage>
</organism>
<evidence type="ECO:0000256" key="2">
    <source>
        <dbReference type="ARBA" id="ARBA00022840"/>
    </source>
</evidence>
<sequence>MQHSYYFQKISASNVKKMAKVEQFLTQIGLGIDDDVEIFVVAYEDAEIVGCGALAGHMLKSVAVSDAHQGYGLSTKLLTELVTMAYDLGRYNLFIYTKPENYEMFHAAGFYLLTSVKDRVILLENSKTRLSNYSKNLAKQKRAGGRIGSIVMNANPFTKGHLYLVDKASKECDWVHLFVVKEDNSFFSYHDRMKMIQAGVEHFNNVIVHEGSDYMISRATFPSYFLKDEGVINYSHTAIDLQLFRNFIAPSLGITHRYVGTEPICKVTRFYNQQMHQWLDTPTLELPPISLVEIPRQELSNQPISASLVRRLLFQNRWDEIEPIVPKSTYKYMKNLFDEEISVYQTKRENAKRTSTTPQVGLHA</sequence>
<dbReference type="InterPro" id="IPR016181">
    <property type="entry name" value="Acyl_CoA_acyltransferase"/>
</dbReference>
<comment type="catalytic activity">
    <reaction evidence="3">
        <text>holo-[citrate lyase ACP] + acetate + ATP = acetyl-[citrate lyase ACP] + AMP + diphosphate</text>
        <dbReference type="Rhea" id="RHEA:23788"/>
        <dbReference type="Rhea" id="RHEA-COMP:10158"/>
        <dbReference type="Rhea" id="RHEA-COMP:13710"/>
        <dbReference type="ChEBI" id="CHEBI:30089"/>
        <dbReference type="ChEBI" id="CHEBI:30616"/>
        <dbReference type="ChEBI" id="CHEBI:33019"/>
        <dbReference type="ChEBI" id="CHEBI:82683"/>
        <dbReference type="ChEBI" id="CHEBI:137976"/>
        <dbReference type="ChEBI" id="CHEBI:456215"/>
        <dbReference type="EC" id="6.2.1.22"/>
    </reaction>
</comment>
<evidence type="ECO:0000313" key="5">
    <source>
        <dbReference type="EMBL" id="MDB1124963.1"/>
    </source>
</evidence>
<evidence type="ECO:0000256" key="1">
    <source>
        <dbReference type="ARBA" id="ARBA00022741"/>
    </source>
</evidence>
<dbReference type="NCBIfam" id="TIGR00125">
    <property type="entry name" value="cyt_tran_rel"/>
    <property type="match status" value="1"/>
</dbReference>
<name>A0ABT4YVE0_9VIBR</name>
<dbReference type="SUPFAM" id="SSF55729">
    <property type="entry name" value="Acyl-CoA N-acyltransferases (Nat)"/>
    <property type="match status" value="1"/>
</dbReference>
<proteinExistence type="predicted"/>
<dbReference type="CDD" id="cd02169">
    <property type="entry name" value="Citrate_lyase_ligase"/>
    <property type="match status" value="1"/>
</dbReference>
<keyword evidence="2 3" id="KW-0067">ATP-binding</keyword>
<gene>
    <name evidence="5" type="primary">citC</name>
    <name evidence="5" type="ORF">PGX00_15500</name>
</gene>
<keyword evidence="1 3" id="KW-0547">Nucleotide-binding</keyword>
<comment type="function">
    <text evidence="3">Acetylation of prosthetic group (2-(5''-phosphoribosyl)-3'-dephosphocoenzyme-A) of the gamma subunit of citrate lyase.</text>
</comment>
<dbReference type="EC" id="6.2.1.22" evidence="3"/>
<dbReference type="GO" id="GO:0008771">
    <property type="term" value="F:[citrate (pro-3S)-lyase] ligase activity"/>
    <property type="evidence" value="ECO:0007669"/>
    <property type="project" value="UniProtKB-EC"/>
</dbReference>
<reference evidence="5 6" key="1">
    <citation type="submission" date="2023-01" db="EMBL/GenBank/DDBJ databases">
        <title>Vibrio sp. KJ40-1 sp.nov, isolated from marine algae.</title>
        <authorList>
            <person name="Butt M."/>
            <person name="Kim J.M.J."/>
            <person name="Jeon C.O.C."/>
        </authorList>
    </citation>
    <scope>NUCLEOTIDE SEQUENCE [LARGE SCALE GENOMIC DNA]</scope>
    <source>
        <strain evidence="5 6">KJ40-1</strain>
    </source>
</reference>
<dbReference type="InterPro" id="IPR004821">
    <property type="entry name" value="Cyt_trans-like"/>
</dbReference>
<accession>A0ABT4YVE0</accession>
<dbReference type="InterPro" id="IPR000182">
    <property type="entry name" value="GNAT_dom"/>
</dbReference>
<dbReference type="PIRSF" id="PIRSF005751">
    <property type="entry name" value="Acet_citr_lig"/>
    <property type="match status" value="1"/>
</dbReference>
<evidence type="ECO:0000256" key="3">
    <source>
        <dbReference type="PIRNR" id="PIRNR005751"/>
    </source>
</evidence>
<evidence type="ECO:0000259" key="4">
    <source>
        <dbReference type="PROSITE" id="PS51186"/>
    </source>
</evidence>
<dbReference type="NCBIfam" id="TIGR00124">
    <property type="entry name" value="cit_ly_ligase"/>
    <property type="match status" value="1"/>
</dbReference>
<dbReference type="SUPFAM" id="SSF52374">
    <property type="entry name" value="Nucleotidylyl transferase"/>
    <property type="match status" value="1"/>
</dbReference>
<dbReference type="InterPro" id="IPR014729">
    <property type="entry name" value="Rossmann-like_a/b/a_fold"/>
</dbReference>
<dbReference type="Gene3D" id="3.40.630.30">
    <property type="match status" value="1"/>
</dbReference>
<evidence type="ECO:0000313" key="6">
    <source>
        <dbReference type="Proteomes" id="UP001210678"/>
    </source>
</evidence>
<dbReference type="PANTHER" id="PTHR40599">
    <property type="entry name" value="[CITRATE [PRO-3S]-LYASE] LIGASE"/>
    <property type="match status" value="1"/>
</dbReference>
<feature type="domain" description="N-acetyltransferase" evidence="4">
    <location>
        <begin position="1"/>
        <end position="130"/>
    </location>
</feature>
<dbReference type="Proteomes" id="UP001210678">
    <property type="component" value="Unassembled WGS sequence"/>
</dbReference>
<keyword evidence="3 5" id="KW-0436">Ligase</keyword>
<dbReference type="Pfam" id="PF13508">
    <property type="entry name" value="Acetyltransf_7"/>
    <property type="match status" value="1"/>
</dbReference>
<dbReference type="InterPro" id="IPR013166">
    <property type="entry name" value="Citrate_lyase_ligase_C"/>
</dbReference>
<dbReference type="PROSITE" id="PS51186">
    <property type="entry name" value="GNAT"/>
    <property type="match status" value="1"/>
</dbReference>
<dbReference type="Pfam" id="PF08218">
    <property type="entry name" value="Citrate_ly_lig"/>
    <property type="match status" value="1"/>
</dbReference>